<organism evidence="2">
    <name type="scientific">Culicoides sonorensis</name>
    <name type="common">Biting midge</name>
    <dbReference type="NCBI Taxonomy" id="179676"/>
    <lineage>
        <taxon>Eukaryota</taxon>
        <taxon>Metazoa</taxon>
        <taxon>Ecdysozoa</taxon>
        <taxon>Arthropoda</taxon>
        <taxon>Hexapoda</taxon>
        <taxon>Insecta</taxon>
        <taxon>Pterygota</taxon>
        <taxon>Neoptera</taxon>
        <taxon>Endopterygota</taxon>
        <taxon>Diptera</taxon>
        <taxon>Nematocera</taxon>
        <taxon>Chironomoidea</taxon>
        <taxon>Ceratopogonidae</taxon>
        <taxon>Ceratopogoninae</taxon>
        <taxon>Culicoides</taxon>
        <taxon>Monoculicoides</taxon>
    </lineage>
</organism>
<feature type="compositionally biased region" description="Polar residues" evidence="1">
    <location>
        <begin position="10"/>
        <end position="23"/>
    </location>
</feature>
<name>A0A336MTF1_CULSO</name>
<protein>
    <submittedName>
        <fullName evidence="2">CSON005493 protein</fullName>
    </submittedName>
</protein>
<accession>A0A336MTF1</accession>
<evidence type="ECO:0000256" key="1">
    <source>
        <dbReference type="SAM" id="MobiDB-lite"/>
    </source>
</evidence>
<dbReference type="AlphaFoldDB" id="A0A336MTF1"/>
<gene>
    <name evidence="2" type="primary">CSON005493</name>
</gene>
<dbReference type="SUPFAM" id="SSF54928">
    <property type="entry name" value="RNA-binding domain, RBD"/>
    <property type="match status" value="1"/>
</dbReference>
<sequence length="195" mass="22381">MSYIGENSDFEQSPGDSINQSNSNLFKSKATLSSKSSADPIWNDRKNYKSDDSYSEMSDTDNFLAKGAFLLTPSHELTIDRAAVICEKMNFKGYFSLTKTATGILFKFSHPEDFQAVFRKGFHRVTGARFYKKVAIPCRPQKTFTLFVHDVPEDVPEEDIRHSLYRFNSIVEVLIFGKSYLYTMFLHLHLHLLPL</sequence>
<dbReference type="InterPro" id="IPR035979">
    <property type="entry name" value="RBD_domain_sf"/>
</dbReference>
<dbReference type="EMBL" id="UFQT01002170">
    <property type="protein sequence ID" value="SSX32831.1"/>
    <property type="molecule type" value="Genomic_DNA"/>
</dbReference>
<feature type="region of interest" description="Disordered" evidence="1">
    <location>
        <begin position="1"/>
        <end position="23"/>
    </location>
</feature>
<dbReference type="VEuPathDB" id="VectorBase:CSON005493"/>
<evidence type="ECO:0000313" key="2">
    <source>
        <dbReference type="EMBL" id="SSX32831.1"/>
    </source>
</evidence>
<proteinExistence type="predicted"/>
<reference evidence="2" key="1">
    <citation type="submission" date="2018-07" db="EMBL/GenBank/DDBJ databases">
        <authorList>
            <person name="Quirk P.G."/>
            <person name="Krulwich T.A."/>
        </authorList>
    </citation>
    <scope>NUCLEOTIDE SEQUENCE</scope>
</reference>
<dbReference type="GO" id="GO:0003676">
    <property type="term" value="F:nucleic acid binding"/>
    <property type="evidence" value="ECO:0007669"/>
    <property type="project" value="InterPro"/>
</dbReference>
<dbReference type="OMA" id="ADPIWND"/>